<reference evidence="6" key="1">
    <citation type="submission" date="2019-05" db="EMBL/GenBank/DDBJ databases">
        <title>Complete genome sequencing of Absiella argi strain JCM 30884.</title>
        <authorList>
            <person name="Sakamoto M."/>
            <person name="Murakami T."/>
            <person name="Mori H."/>
        </authorList>
    </citation>
    <scope>NUCLEOTIDE SEQUENCE [LARGE SCALE GENOMIC DNA]</scope>
    <source>
        <strain evidence="6">JCM 30884</strain>
    </source>
</reference>
<dbReference type="Proteomes" id="UP000464754">
    <property type="component" value="Chromosome"/>
</dbReference>
<dbReference type="GO" id="GO:0030313">
    <property type="term" value="C:cell envelope"/>
    <property type="evidence" value="ECO:0007669"/>
    <property type="project" value="UniProtKB-SubCell"/>
</dbReference>
<dbReference type="Pfam" id="PF13407">
    <property type="entry name" value="Peripla_BP_4"/>
    <property type="match status" value="1"/>
</dbReference>
<dbReference type="PANTHER" id="PTHR46847:SF2">
    <property type="entry name" value="ABC TRANSPORTER SUGAR-BINDING PROTEIN"/>
    <property type="match status" value="1"/>
</dbReference>
<dbReference type="GO" id="GO:0030246">
    <property type="term" value="F:carbohydrate binding"/>
    <property type="evidence" value="ECO:0007669"/>
    <property type="project" value="UniProtKB-ARBA"/>
</dbReference>
<organism evidence="5 6">
    <name type="scientific">Amedibacterium intestinale</name>
    <dbReference type="NCBI Taxonomy" id="2583452"/>
    <lineage>
        <taxon>Bacteria</taxon>
        <taxon>Bacillati</taxon>
        <taxon>Bacillota</taxon>
        <taxon>Erysipelotrichia</taxon>
        <taxon>Erysipelotrichales</taxon>
        <taxon>Erysipelotrichaceae</taxon>
        <taxon>Amedibacterium</taxon>
    </lineage>
</organism>
<gene>
    <name evidence="5" type="primary">rbsB</name>
    <name evidence="5" type="ORF">Aargi30884_18000</name>
</gene>
<dbReference type="InterPro" id="IPR028082">
    <property type="entry name" value="Peripla_BP_I"/>
</dbReference>
<dbReference type="CDD" id="cd19971">
    <property type="entry name" value="PBP1_ABC_sugar_binding-like"/>
    <property type="match status" value="1"/>
</dbReference>
<keyword evidence="3" id="KW-0732">Signal</keyword>
<evidence type="ECO:0000313" key="6">
    <source>
        <dbReference type="Proteomes" id="UP000464754"/>
    </source>
</evidence>
<comment type="subcellular location">
    <subcellularLocation>
        <location evidence="1">Cell envelope</location>
    </subcellularLocation>
</comment>
<dbReference type="AlphaFoldDB" id="A0A6N4TJK1"/>
<protein>
    <submittedName>
        <fullName evidence="5">Ribose ABC transporter substrate-binding protein</fullName>
    </submittedName>
</protein>
<comment type="similarity">
    <text evidence="2">Belongs to the bacterial solute-binding protein 2 family.</text>
</comment>
<evidence type="ECO:0000256" key="1">
    <source>
        <dbReference type="ARBA" id="ARBA00004196"/>
    </source>
</evidence>
<evidence type="ECO:0000313" key="5">
    <source>
        <dbReference type="EMBL" id="BBK22897.1"/>
    </source>
</evidence>
<evidence type="ECO:0000256" key="2">
    <source>
        <dbReference type="ARBA" id="ARBA00007639"/>
    </source>
</evidence>
<accession>A0A6N4TJK1</accession>
<sequence length="325" mass="36423">MSKLKKIINITLAGILVLTLLMSVITVINRESKENFIYRNKEPKKIGATYMTLNNPFYQIIDNEIRSVVNANGDILISLDPQLSLERQVQQLEYLIEQDVDAIVLTAVDFNGLTSSLKKASEAGIPILVVDTDIPENDYVSFSITSDNYQAGVECAKDMMKKKSHADIVLLRHSKAYSALQRIQGFVDTIKDNPNYRIVENIECNGQLEVAMPKMKQFLNKNVPFDVVMGLNDPSILGAVAAMQEQNRLKDVLVYGVDGSPEVKDLIKDGFIEGTVVQSPKTMGKETAEILYRILNKKGYAKSEKIEVTLITKENIHEHSLEGWE</sequence>
<name>A0A6N4TJK1_9FIRM</name>
<keyword evidence="6" id="KW-1185">Reference proteome</keyword>
<dbReference type="RefSeq" id="WP_118277409.1">
    <property type="nucleotide sequence ID" value="NZ_AP019695.1"/>
</dbReference>
<feature type="domain" description="Periplasmic binding protein" evidence="4">
    <location>
        <begin position="49"/>
        <end position="298"/>
    </location>
</feature>
<dbReference type="PANTHER" id="PTHR46847">
    <property type="entry name" value="D-ALLOSE-BINDING PERIPLASMIC PROTEIN-RELATED"/>
    <property type="match status" value="1"/>
</dbReference>
<evidence type="ECO:0000256" key="3">
    <source>
        <dbReference type="ARBA" id="ARBA00022729"/>
    </source>
</evidence>
<dbReference type="InterPro" id="IPR025997">
    <property type="entry name" value="SBP_2_dom"/>
</dbReference>
<dbReference type="Gene3D" id="3.40.50.2300">
    <property type="match status" value="2"/>
</dbReference>
<dbReference type="KEGG" id="aarg:Aargi30884_18000"/>
<evidence type="ECO:0000259" key="4">
    <source>
        <dbReference type="Pfam" id="PF13407"/>
    </source>
</evidence>
<dbReference type="EMBL" id="AP019695">
    <property type="protein sequence ID" value="BBK22897.1"/>
    <property type="molecule type" value="Genomic_DNA"/>
</dbReference>
<proteinExistence type="inferred from homology"/>
<dbReference type="SUPFAM" id="SSF53822">
    <property type="entry name" value="Periplasmic binding protein-like I"/>
    <property type="match status" value="1"/>
</dbReference>